<evidence type="ECO:0000313" key="1">
    <source>
        <dbReference type="EMBL" id="MBR0652089.1"/>
    </source>
</evidence>
<protein>
    <submittedName>
        <fullName evidence="1">Uncharacterized protein</fullName>
    </submittedName>
</protein>
<reference evidence="2" key="1">
    <citation type="journal article" date="2021" name="Syst. Appl. Microbiol.">
        <title>Roseomonas hellenica sp. nov., isolated from roots of wild-growing Alkanna tinctoria.</title>
        <authorList>
            <person name="Rat A."/>
            <person name="Naranjo H.D."/>
            <person name="Lebbe L."/>
            <person name="Cnockaert M."/>
            <person name="Krigas N."/>
            <person name="Grigoriadou K."/>
            <person name="Maloupa E."/>
            <person name="Willems A."/>
        </authorList>
    </citation>
    <scope>NUCLEOTIDE SEQUENCE [LARGE SCALE GENOMIC DNA]</scope>
    <source>
        <strain evidence="2">LMG 31159</strain>
    </source>
</reference>
<proteinExistence type="predicted"/>
<dbReference type="Proteomes" id="UP000698752">
    <property type="component" value="Unassembled WGS sequence"/>
</dbReference>
<dbReference type="EMBL" id="JAAEDI010000024">
    <property type="protein sequence ID" value="MBR0652089.1"/>
    <property type="molecule type" value="Genomic_DNA"/>
</dbReference>
<sequence>MGKSVLEAAIEAAIRQQLSFADQPLEALRAIAAELRVALDGAALLGDASALALARRQFEAALRKIWQESGGESAFCPLGAPPKHFGPDAMVG</sequence>
<accession>A0ABS5EM41</accession>
<gene>
    <name evidence="1" type="ORF">GXW78_20700</name>
</gene>
<keyword evidence="2" id="KW-1185">Reference proteome</keyword>
<name>A0ABS5EM41_9PROT</name>
<organism evidence="1 2">
    <name type="scientific">Neoroseomonas terrae</name>
    <dbReference type="NCBI Taxonomy" id="424799"/>
    <lineage>
        <taxon>Bacteria</taxon>
        <taxon>Pseudomonadati</taxon>
        <taxon>Pseudomonadota</taxon>
        <taxon>Alphaproteobacteria</taxon>
        <taxon>Acetobacterales</taxon>
        <taxon>Acetobacteraceae</taxon>
        <taxon>Neoroseomonas</taxon>
    </lineage>
</organism>
<dbReference type="RefSeq" id="WP_211870804.1">
    <property type="nucleotide sequence ID" value="NZ_JAAEDI010000024.1"/>
</dbReference>
<comment type="caution">
    <text evidence="1">The sequence shown here is derived from an EMBL/GenBank/DDBJ whole genome shotgun (WGS) entry which is preliminary data.</text>
</comment>
<evidence type="ECO:0000313" key="2">
    <source>
        <dbReference type="Proteomes" id="UP000698752"/>
    </source>
</evidence>